<gene>
    <name evidence="3" type="primary">dptH</name>
    <name evidence="3" type="ORF">GYN08_06660</name>
</gene>
<evidence type="ECO:0000256" key="1">
    <source>
        <dbReference type="SAM" id="MobiDB-lite"/>
    </source>
</evidence>
<dbReference type="EMBL" id="JAAFGS010000002">
    <property type="protein sequence ID" value="NGZ74992.1"/>
    <property type="molecule type" value="Genomic_DNA"/>
</dbReference>
<dbReference type="NCBIfam" id="TIGR03237">
    <property type="entry name" value="dnd_assoc_2"/>
    <property type="match status" value="1"/>
</dbReference>
<feature type="compositionally biased region" description="Polar residues" evidence="1">
    <location>
        <begin position="1352"/>
        <end position="1361"/>
    </location>
</feature>
<dbReference type="SUPFAM" id="SSF52540">
    <property type="entry name" value="P-loop containing nucleoside triphosphate hydrolases"/>
    <property type="match status" value="1"/>
</dbReference>
<dbReference type="Proteomes" id="UP000800303">
    <property type="component" value="Unassembled WGS sequence"/>
</dbReference>
<evidence type="ECO:0000259" key="2">
    <source>
        <dbReference type="Pfam" id="PF01935"/>
    </source>
</evidence>
<dbReference type="PANTHER" id="PTHR42957:SF1">
    <property type="entry name" value="HELICASE MJ1565-RELATED"/>
    <property type="match status" value="1"/>
</dbReference>
<feature type="compositionally biased region" description="Basic and acidic residues" evidence="1">
    <location>
        <begin position="1318"/>
        <end position="1327"/>
    </location>
</feature>
<protein>
    <submittedName>
        <fullName evidence="3">DNA phosphorothioation-dependent restriction protein DptH</fullName>
    </submittedName>
</protein>
<feature type="domain" description="Helicase HerA central" evidence="2">
    <location>
        <begin position="1397"/>
        <end position="1612"/>
    </location>
</feature>
<evidence type="ECO:0000313" key="3">
    <source>
        <dbReference type="EMBL" id="NGZ74992.1"/>
    </source>
</evidence>
<keyword evidence="4" id="KW-1185">Reference proteome</keyword>
<dbReference type="RefSeq" id="WP_166273321.1">
    <property type="nucleotide sequence ID" value="NZ_JAAFGS010000002.1"/>
</dbReference>
<evidence type="ECO:0000313" key="4">
    <source>
        <dbReference type="Proteomes" id="UP000800303"/>
    </source>
</evidence>
<reference evidence="3 4" key="1">
    <citation type="submission" date="2020-01" db="EMBL/GenBank/DDBJ databases">
        <title>Polyphasic characterisation and genomic insights into a novel alkali tolerant bacterium VR-M41.</title>
        <authorList>
            <person name="Vemuluri V.R."/>
        </authorList>
    </citation>
    <scope>NUCLEOTIDE SEQUENCE [LARGE SCALE GENOMIC DNA]</scope>
    <source>
        <strain evidence="3 4">VR-M41</strain>
    </source>
</reference>
<dbReference type="InterPro" id="IPR008571">
    <property type="entry name" value="HerA-like"/>
</dbReference>
<dbReference type="Pfam" id="PF01935">
    <property type="entry name" value="DUF87"/>
    <property type="match status" value="1"/>
</dbReference>
<dbReference type="PANTHER" id="PTHR42957">
    <property type="entry name" value="HELICASE MJ1565-RELATED"/>
    <property type="match status" value="1"/>
</dbReference>
<sequence>MSKHFYNYLAERIKRFFNDTNIQPGEKYHIQFERTEQVEDLVAQVKTLSDAEPFYMQTEEGVYQSVCLVAPEAKVLVASNSNEVTPDFLTTLRNKVGTQEDPFMDKAMLLIHNSNLDSLVQGMTSFGKEGMPFHINSIEENLQEMMSSSKLSQAEKQILKFSMAANKAQQGIHEQVTLFDYEKILTVLNNQKLEDKDYKDFGLFRDSELFNTPMKEKQIQERLIQNQALFSNVEMAHQYGPIDISLERHFDEQGVKELSAMDWQSTDFGRVIRSNQKKLEGKGLEYIEPIKKLTLEGLTYWERPDGETKSKQRKRNLIIFNPEQHRKVTLELPFSDFIKNQFISNTTIKYNINSEASGKKIKVELTHSPGQTNFYGVKYKTDVSQTYDFRIAIVETEEKLLQAIQTSYTVNLVKSRSKHSSILINSDDEQWIFNKDQPDVMKFELMEEFEQNQFEIAETDELVVTKNPDMASEEELIHFVIKLVNTEIPLSIQDVVDRPVPIGGFNVWKMKREKQEHFVYRIENDKMKIIQGTRETYAQGEFKKNLERELKLIEANHLYFTEEVGTLNPEPINVPEPVKEAYIDLLRYFRDNQLLPSLAYFDEDYAILAKRYVQAYLKELEQLQNGQSLLPSHREMVLLGTIRKGLKDPEWLYTPLHPLNLAYQLQINDLIGKEAINDELLRSLRPTHLLPYVSYNNALYKAIEPSDSYEWTTYIDQSLPRFESSKMFVNKLVQEKIEEFTEHFSYLFDLDYRAPLKINTINMGDCQEILQGLFEYYKRQLKREIEKNDLLPIELHIYAEKGINNVFEEMSQYSDAEEIAKNFNLKLELEGYHSEELLNIFRDQVKFYSRDVAANQYEYSHVTFYQMSRIEQVATSNASEMITGVSLFGLVSGIPSVFINEDYKTGFGTKYYRTSDAPLLALVPKLNSLLRVARTLDNYQEDMNIVTAISAEHKQKLDAVYDSAHWVTFIEPKVDLSFFKNNDAQKDLLVIHYSDQYTSSSGFDAITVTRRSKQYQKLIKEFLHSHEIKATDEVLPPIINFFNAINGNWLLRLLAQKNQFPREKISILSAVKLALAAFAHKDIIWIPISMEEILRISGGTGLRQSEGLFSTRNLGRFGSYSDDLLLIGIEQQDQNVKVHFYPIEVKIGHNPSGVYEKAIAQVKETRQLLLDFLTESEEDPFKAKLYRNFFMQLAIASAEKMDLYSIWPEQYWQNVTDSGLREKLLNDDYTISNALEEYIGDGAVISFKKELVFTEIKRTEDVLVFDYPEKSGYDFIIKDIEEIKNHIQSEYGDIPADQLLSKLYVAGEEEVVVLPGTRETEDTKSIEGSKWPQLVAETTEGYEADQRERAASDSSEQPGDTRQQKEKVQPVAMEQSKPLEILFGHNAQTQEEIKWYPTSTDKVMHTNTGIIGTMGTGKTQFTKSLITQLSRSSQDNVNGTKIGILIFDYKGDYIKPDFTEKTGAKVYDLYHLPYNPLSLYVTKPIRPLLPVHTSGSLTDTIAKSFNLGQVQVNTLKGVIMDAYNQKGIIKNDPNTWEQPAPTLSEVYDIYAGREDAKVDSLYAALQELYEMEVFEPDASKTIPLFDMIDGITVINLSGFNASIQNLVVSITLDVFYNQMQMQGHSSINGNYREITKMILVDEADNFLSKDFTSIKKILKEGREYGVGTILSTQFLSHFSTSDNDYANYILTWIVHNVSEMSAKEIRMVFSTQSKGEEENIMNRIKSLQKHFSIVKAGAGQPVWMRDRAFWELNI</sequence>
<proteinExistence type="predicted"/>
<feature type="region of interest" description="Disordered" evidence="1">
    <location>
        <begin position="1315"/>
        <end position="1371"/>
    </location>
</feature>
<dbReference type="Gene3D" id="3.40.50.300">
    <property type="entry name" value="P-loop containing nucleotide triphosphate hydrolases"/>
    <property type="match status" value="2"/>
</dbReference>
<name>A0ABX0F1X8_9BACL</name>
<dbReference type="InterPro" id="IPR002789">
    <property type="entry name" value="HerA_central"/>
</dbReference>
<comment type="caution">
    <text evidence="3">The sequence shown here is derived from an EMBL/GenBank/DDBJ whole genome shotgun (WGS) entry which is preliminary data.</text>
</comment>
<accession>A0ABX0F1X8</accession>
<dbReference type="InterPro" id="IPR027417">
    <property type="entry name" value="P-loop_NTPase"/>
</dbReference>
<organism evidence="3 4">
    <name type="scientific">Saccharibacillus alkalitolerans</name>
    <dbReference type="NCBI Taxonomy" id="2705290"/>
    <lineage>
        <taxon>Bacteria</taxon>
        <taxon>Bacillati</taxon>
        <taxon>Bacillota</taxon>
        <taxon>Bacilli</taxon>
        <taxon>Bacillales</taxon>
        <taxon>Paenibacillaceae</taxon>
        <taxon>Saccharibacillus</taxon>
    </lineage>
</organism>
<dbReference type="InterPro" id="IPR017646">
    <property type="entry name" value="Dnd_assoc_2"/>
</dbReference>